<comment type="subunit">
    <text evidence="4">Heterodimer of an alpha subunit and a beta subunit processed from the same precursor.</text>
</comment>
<comment type="caution">
    <text evidence="7">The sequence shown here is derived from an EMBL/GenBank/DDBJ whole genome shotgun (WGS) entry which is preliminary data.</text>
</comment>
<dbReference type="GO" id="GO:0016811">
    <property type="term" value="F:hydrolase activity, acting on carbon-nitrogen (but not peptide) bonds, in linear amides"/>
    <property type="evidence" value="ECO:0007669"/>
    <property type="project" value="InterPro"/>
</dbReference>
<evidence type="ECO:0000256" key="2">
    <source>
        <dbReference type="ARBA" id="ARBA00022801"/>
    </source>
</evidence>
<evidence type="ECO:0000256" key="6">
    <source>
        <dbReference type="PIRSR" id="PIRSR001227-2"/>
    </source>
</evidence>
<dbReference type="Gene3D" id="3.60.20.10">
    <property type="entry name" value="Glutamine Phosphoribosylpyrophosphate, subunit 1, domain 1"/>
    <property type="match status" value="1"/>
</dbReference>
<keyword evidence="6" id="KW-0479">Metal-binding</keyword>
<dbReference type="InterPro" id="IPR029055">
    <property type="entry name" value="Ntn_hydrolases_N"/>
</dbReference>
<dbReference type="CDD" id="cd03747">
    <property type="entry name" value="Ntn_PGA_like"/>
    <property type="match status" value="1"/>
</dbReference>
<dbReference type="GO" id="GO:0017000">
    <property type="term" value="P:antibiotic biosynthetic process"/>
    <property type="evidence" value="ECO:0007669"/>
    <property type="project" value="InterPro"/>
</dbReference>
<dbReference type="InterPro" id="IPR014395">
    <property type="entry name" value="Pen/GL7ACA/AHL_acylase"/>
</dbReference>
<accession>A0A2W5KYJ9</accession>
<gene>
    <name evidence="7" type="ORF">DI564_00590</name>
</gene>
<keyword evidence="2" id="KW-0378">Hydrolase</keyword>
<feature type="active site" description="Nucleophile" evidence="5">
    <location>
        <position position="258"/>
    </location>
</feature>
<evidence type="ECO:0000256" key="3">
    <source>
        <dbReference type="ARBA" id="ARBA00023145"/>
    </source>
</evidence>
<keyword evidence="3" id="KW-0865">Zymogen</keyword>
<dbReference type="EMBL" id="QFPO01000001">
    <property type="protein sequence ID" value="PZQ19775.1"/>
    <property type="molecule type" value="Genomic_DNA"/>
</dbReference>
<feature type="binding site" evidence="6">
    <location>
        <position position="336"/>
    </location>
    <ligand>
        <name>Ca(2+)</name>
        <dbReference type="ChEBI" id="CHEBI:29108"/>
    </ligand>
</feature>
<dbReference type="Proteomes" id="UP000249046">
    <property type="component" value="Unassembled WGS sequence"/>
</dbReference>
<dbReference type="InterPro" id="IPR043146">
    <property type="entry name" value="Penicillin_amidase_N_B-knob"/>
</dbReference>
<evidence type="ECO:0000256" key="5">
    <source>
        <dbReference type="PIRSR" id="PIRSR001227-1"/>
    </source>
</evidence>
<dbReference type="AlphaFoldDB" id="A0A2W5KYJ9"/>
<evidence type="ECO:0000256" key="4">
    <source>
        <dbReference type="ARBA" id="ARBA00038735"/>
    </source>
</evidence>
<dbReference type="InterPro" id="IPR043147">
    <property type="entry name" value="Penicillin_amidase_A-knob"/>
</dbReference>
<dbReference type="InterPro" id="IPR002692">
    <property type="entry name" value="S45"/>
</dbReference>
<keyword evidence="6" id="KW-0106">Calcium</keyword>
<evidence type="ECO:0000313" key="7">
    <source>
        <dbReference type="EMBL" id="PZQ19775.1"/>
    </source>
</evidence>
<dbReference type="SUPFAM" id="SSF56235">
    <property type="entry name" value="N-terminal nucleophile aminohydrolases (Ntn hydrolases)"/>
    <property type="match status" value="1"/>
</dbReference>
<protein>
    <submittedName>
        <fullName evidence="7">Penicillin acylase family protein</fullName>
    </submittedName>
</protein>
<reference evidence="7 8" key="1">
    <citation type="submission" date="2017-08" db="EMBL/GenBank/DDBJ databases">
        <title>Infants hospitalized years apart are colonized by the same room-sourced microbial strains.</title>
        <authorList>
            <person name="Brooks B."/>
            <person name="Olm M.R."/>
            <person name="Firek B.A."/>
            <person name="Baker R."/>
            <person name="Thomas B.C."/>
            <person name="Morowitz M.J."/>
            <person name="Banfield J.F."/>
        </authorList>
    </citation>
    <scope>NUCLEOTIDE SEQUENCE [LARGE SCALE GENOMIC DNA]</scope>
    <source>
        <strain evidence="7">S2_005_003_R2_42</strain>
    </source>
</reference>
<dbReference type="PANTHER" id="PTHR34218:SF4">
    <property type="entry name" value="ACYL-HOMOSERINE LACTONE ACYLASE QUIP"/>
    <property type="match status" value="1"/>
</dbReference>
<dbReference type="Gene3D" id="1.10.439.10">
    <property type="entry name" value="Penicillin Amidohydrolase, domain 1"/>
    <property type="match status" value="1"/>
</dbReference>
<dbReference type="Gene3D" id="2.30.120.10">
    <property type="match status" value="1"/>
</dbReference>
<organism evidence="7 8">
    <name type="scientific">Rhodanobacter denitrificans</name>
    <dbReference type="NCBI Taxonomy" id="666685"/>
    <lineage>
        <taxon>Bacteria</taxon>
        <taxon>Pseudomonadati</taxon>
        <taxon>Pseudomonadota</taxon>
        <taxon>Gammaproteobacteria</taxon>
        <taxon>Lysobacterales</taxon>
        <taxon>Rhodanobacteraceae</taxon>
        <taxon>Rhodanobacter</taxon>
    </lineage>
</organism>
<feature type="binding site" evidence="6">
    <location>
        <position position="339"/>
    </location>
    <ligand>
        <name>Ca(2+)</name>
        <dbReference type="ChEBI" id="CHEBI:29108"/>
    </ligand>
</feature>
<comment type="cofactor">
    <cofactor evidence="6">
        <name>Ca(2+)</name>
        <dbReference type="ChEBI" id="CHEBI:29108"/>
    </cofactor>
    <text evidence="6">Binds 1 Ca(2+) ion per dimer.</text>
</comment>
<dbReference type="GO" id="GO:0046872">
    <property type="term" value="F:metal ion binding"/>
    <property type="evidence" value="ECO:0007669"/>
    <property type="project" value="UniProtKB-KW"/>
</dbReference>
<evidence type="ECO:0000313" key="8">
    <source>
        <dbReference type="Proteomes" id="UP000249046"/>
    </source>
</evidence>
<comment type="similarity">
    <text evidence="1">Belongs to the peptidase S45 family.</text>
</comment>
<dbReference type="PIRSF" id="PIRSF001227">
    <property type="entry name" value="Pen_acylase"/>
    <property type="match status" value="1"/>
</dbReference>
<dbReference type="Pfam" id="PF01804">
    <property type="entry name" value="Penicil_amidase"/>
    <property type="match status" value="1"/>
</dbReference>
<name>A0A2W5KYJ9_9GAMM</name>
<dbReference type="PANTHER" id="PTHR34218">
    <property type="entry name" value="PEPTIDASE S45 PENICILLIN AMIDASE"/>
    <property type="match status" value="1"/>
</dbReference>
<proteinExistence type="inferred from homology"/>
<feature type="binding site" evidence="6">
    <location>
        <position position="191"/>
    </location>
    <ligand>
        <name>Ca(2+)</name>
        <dbReference type="ChEBI" id="CHEBI:29108"/>
    </ligand>
</feature>
<sequence length="794" mass="85473">MRRALRWTGRLLAAAVVLSGIAAATVWMLLRGSLPQLDGSVVDAALRSAATVERDAAGSVTVRAADRGDLAWTIGYVHAQERWFEMDLMRRSAAGELAELFGEAAVPLDRDARVHRMRARLAAVLDRLPADQNDQLDRYRDGVNAGLQALHVRPFPYLLTGTVPAPWRSEDSLLVIAAMFFDLQDAGNARELGLARLHAALSEPAYRFVTASGGGWDAPLAGPPLRWPALPTPAELDLRTIAPAAATADAPSQETPGSNAFAVSGALAGGPALVANDMHLGLRVPNIWFRARFVYPDPRRAGRDVDVSGVSLPGVPAIVAGSNGRVAWGFTNSYGDFADWVRVAVDEADPGRYRTADGWAPLTTVRETIAVHGAADVALEVRETAWGPLLASDVDETPLALAWAAHRSGAIDLGLLALDTAETVDEAVAIAQSSGIPAQNFIVGDRAGHIAWTIAGRIPKRGGDYDASLPSDWSRPGVGWDGWIGSAQHPLIADPPWQRIWSGNQRMVESPWLDVLGDGGYDLGVRAMRIRDDLQAREHFSPQDMLAIQLDDQATLLEPWKEALTRQLDAMAAGPDRDALRAALAGWTGKADVDSVGYRVVRAWREDVVETVRGGIAAAVRTQFPDFTLPRLNQFEHAVSALLLYRPAHLLPPGHTSWDALLGDAALRVAARLEAEPGGIAARTWGERNTARIRHPLSRALPAFLGRWLDMPAEPLPGDSHMPRVQGRSFGASERFAVSPGAEQDGYLHMPGGQSGHPLSPFYGAGHADWARGTPTPFLPGPARHQLRFEPAAR</sequence>
<dbReference type="Gene3D" id="1.10.1400.10">
    <property type="match status" value="1"/>
</dbReference>
<evidence type="ECO:0000256" key="1">
    <source>
        <dbReference type="ARBA" id="ARBA00006586"/>
    </source>
</evidence>
<dbReference type="InterPro" id="IPR023343">
    <property type="entry name" value="Penicillin_amidase_dom1"/>
</dbReference>